<feature type="compositionally biased region" description="Low complexity" evidence="1">
    <location>
        <begin position="269"/>
        <end position="289"/>
    </location>
</feature>
<proteinExistence type="predicted"/>
<feature type="region of interest" description="Disordered" evidence="1">
    <location>
        <begin position="264"/>
        <end position="296"/>
    </location>
</feature>
<sequence length="445" mass="51274">MEIRILYYYICISSVLTPYLDAKPFSLNDVIAAEKATQPPENIFKSHNIPQGKKISSLKYKKTFQIKSPTNPKKLKHLQRPRNKRKKLTSKREIHQDEKHTKYIPLLRNIGMLFDNILSSGSSETYNTRKYKYKRNQFNTKDSDERPCTCISKHDSENRSDPKEKTYPAPSTTEVENETSSSVIITTTPTYNFANDNINRIGHNKNISSILTRDSSGFWRNNTRFRKRSGPSYNGSFEGHITGVRRNNEYLAIDGQGELDIQHDEENSNSHSRNNTSSHRSSGGIRGISTNPRSSKIYRGTVKAKKTVLSTNETIEDDSRNIPKYERDTEFEIRRNETESAIFLPEFTSRLREYNTQEKNTSIRVAESTEKIFDYSSIKRVIGRNGSYTEENKENRRTDKAITPYSSSNSTFPFGKVVMIFDGYSVARDVNGENKRKEKVIHIHS</sequence>
<keyword evidence="2" id="KW-1185">Reference proteome</keyword>
<dbReference type="GeneID" id="113401209"/>
<feature type="compositionally biased region" description="Basic residues" evidence="1">
    <location>
        <begin position="73"/>
        <end position="89"/>
    </location>
</feature>
<accession>A0A8B8II95</accession>
<feature type="compositionally biased region" description="Low complexity" evidence="1">
    <location>
        <begin position="171"/>
        <end position="182"/>
    </location>
</feature>
<dbReference type="AlphaFoldDB" id="A0A8B8II95"/>
<feature type="region of interest" description="Disordered" evidence="1">
    <location>
        <begin position="137"/>
        <end position="182"/>
    </location>
</feature>
<feature type="region of interest" description="Disordered" evidence="1">
    <location>
        <begin position="69"/>
        <end position="94"/>
    </location>
</feature>
<dbReference type="OMA" id="GIMEIMN"/>
<organism evidence="2 3">
    <name type="scientific">Vanessa tameamea</name>
    <name type="common">Kamehameha butterfly</name>
    <dbReference type="NCBI Taxonomy" id="334116"/>
    <lineage>
        <taxon>Eukaryota</taxon>
        <taxon>Metazoa</taxon>
        <taxon>Ecdysozoa</taxon>
        <taxon>Arthropoda</taxon>
        <taxon>Hexapoda</taxon>
        <taxon>Insecta</taxon>
        <taxon>Pterygota</taxon>
        <taxon>Neoptera</taxon>
        <taxon>Endopterygota</taxon>
        <taxon>Lepidoptera</taxon>
        <taxon>Glossata</taxon>
        <taxon>Ditrysia</taxon>
        <taxon>Papilionoidea</taxon>
        <taxon>Nymphalidae</taxon>
        <taxon>Nymphalinae</taxon>
        <taxon>Vanessa</taxon>
    </lineage>
</organism>
<gene>
    <name evidence="3" type="primary">LOC113401209</name>
</gene>
<dbReference type="OrthoDB" id="7486749at2759"/>
<name>A0A8B8II95_VANTA</name>
<reference evidence="3" key="1">
    <citation type="submission" date="2025-08" db="UniProtKB">
        <authorList>
            <consortium name="RefSeq"/>
        </authorList>
    </citation>
    <scope>IDENTIFICATION</scope>
    <source>
        <tissue evidence="3">Whole body</tissue>
    </source>
</reference>
<dbReference type="RefSeq" id="XP_026496813.2">
    <property type="nucleotide sequence ID" value="XM_026641028.2"/>
</dbReference>
<dbReference type="Proteomes" id="UP001652626">
    <property type="component" value="Chromosome 7"/>
</dbReference>
<evidence type="ECO:0000313" key="2">
    <source>
        <dbReference type="Proteomes" id="UP001652626"/>
    </source>
</evidence>
<evidence type="ECO:0000256" key="1">
    <source>
        <dbReference type="SAM" id="MobiDB-lite"/>
    </source>
</evidence>
<evidence type="ECO:0000313" key="3">
    <source>
        <dbReference type="RefSeq" id="XP_026496813.2"/>
    </source>
</evidence>
<protein>
    <submittedName>
        <fullName evidence="3">Uncharacterized protein LOC113401209</fullName>
    </submittedName>
</protein>
<feature type="compositionally biased region" description="Basic and acidic residues" evidence="1">
    <location>
        <begin position="141"/>
        <end position="166"/>
    </location>
</feature>